<evidence type="ECO:0000256" key="1">
    <source>
        <dbReference type="SAM" id="MobiDB-lite"/>
    </source>
</evidence>
<sequence length="102" mass="11882">MNREPRFKETQTTNLSAEIENPTSKSKPSKVFPLFIFLYKRTPQAGCRFLLSVLRNCPQVHKEACNRIMIDNSFMILMFDVNGHHLDLVFNYILPPENRQPG</sequence>
<evidence type="ECO:0000313" key="3">
    <source>
        <dbReference type="Proteomes" id="UP001202328"/>
    </source>
</evidence>
<evidence type="ECO:0000313" key="2">
    <source>
        <dbReference type="EMBL" id="KAI3934262.1"/>
    </source>
</evidence>
<name>A0AAD4T3A3_9MAGN</name>
<gene>
    <name evidence="2" type="ORF">MKW98_009243</name>
</gene>
<protein>
    <submittedName>
        <fullName evidence="2">Uncharacterized protein</fullName>
    </submittedName>
</protein>
<accession>A0AAD4T3A3</accession>
<reference evidence="2" key="1">
    <citation type="submission" date="2022-04" db="EMBL/GenBank/DDBJ databases">
        <title>A functionally conserved STORR gene fusion in Papaver species that diverged 16.8 million years ago.</title>
        <authorList>
            <person name="Catania T."/>
        </authorList>
    </citation>
    <scope>NUCLEOTIDE SEQUENCE</scope>
    <source>
        <strain evidence="2">S-188037</strain>
    </source>
</reference>
<dbReference type="EMBL" id="JAJJMB010006586">
    <property type="protein sequence ID" value="KAI3934262.1"/>
    <property type="molecule type" value="Genomic_DNA"/>
</dbReference>
<proteinExistence type="predicted"/>
<comment type="caution">
    <text evidence="2">The sequence shown here is derived from an EMBL/GenBank/DDBJ whole genome shotgun (WGS) entry which is preliminary data.</text>
</comment>
<organism evidence="2 3">
    <name type="scientific">Papaver atlanticum</name>
    <dbReference type="NCBI Taxonomy" id="357466"/>
    <lineage>
        <taxon>Eukaryota</taxon>
        <taxon>Viridiplantae</taxon>
        <taxon>Streptophyta</taxon>
        <taxon>Embryophyta</taxon>
        <taxon>Tracheophyta</taxon>
        <taxon>Spermatophyta</taxon>
        <taxon>Magnoliopsida</taxon>
        <taxon>Ranunculales</taxon>
        <taxon>Papaveraceae</taxon>
        <taxon>Papaveroideae</taxon>
        <taxon>Papaver</taxon>
    </lineage>
</organism>
<dbReference type="AlphaFoldDB" id="A0AAD4T3A3"/>
<feature type="region of interest" description="Disordered" evidence="1">
    <location>
        <begin position="1"/>
        <end position="27"/>
    </location>
</feature>
<dbReference type="Proteomes" id="UP001202328">
    <property type="component" value="Unassembled WGS sequence"/>
</dbReference>
<feature type="compositionally biased region" description="Polar residues" evidence="1">
    <location>
        <begin position="10"/>
        <end position="26"/>
    </location>
</feature>
<keyword evidence="3" id="KW-1185">Reference proteome</keyword>